<proteinExistence type="predicted"/>
<comment type="caution">
    <text evidence="2">The sequence shown here is derived from an EMBL/GenBank/DDBJ whole genome shotgun (WGS) entry which is preliminary data.</text>
</comment>
<organism evidence="2 3">
    <name type="scientific">Immersiella caudata</name>
    <dbReference type="NCBI Taxonomy" id="314043"/>
    <lineage>
        <taxon>Eukaryota</taxon>
        <taxon>Fungi</taxon>
        <taxon>Dikarya</taxon>
        <taxon>Ascomycota</taxon>
        <taxon>Pezizomycotina</taxon>
        <taxon>Sordariomycetes</taxon>
        <taxon>Sordariomycetidae</taxon>
        <taxon>Sordariales</taxon>
        <taxon>Lasiosphaeriaceae</taxon>
        <taxon>Immersiella</taxon>
    </lineage>
</organism>
<sequence>MANTAKGSLAVSLEWKNKILAAVHRSDVDGLTGWAGRVMETFDITLRDVLIYAHRPNRLSHLLFGDLHEGNGILHEVNKGPNPKRIIKRVCQYLRGGNFNYGDAMKFILARNGEGRNAFMEIVASPSKTAGIQTNALDAMGYYSLIFPQSCGYVDIYNNDIVMLSVMARNFETVKWLDAGGWDFTFKCYDTRLADDQREEHEEYPLNGRSVIAVAVEVGFLEALQLFLGRQYRGRETMWRYLLEEREWLLQQNRVEYCTPYDFAATYRRGTEMRPWLQEWVETYRAKQTASRGSPQGVSQYAYQSGHEGASGRHQGASGYQGDAYYQSGDPGTSDYQGGSQNQSGNQGSSHDAYYHSVSGYQGWYGCYQGGY</sequence>
<keyword evidence="3" id="KW-1185">Reference proteome</keyword>
<reference evidence="2" key="1">
    <citation type="submission" date="2023-06" db="EMBL/GenBank/DDBJ databases">
        <title>Genome-scale phylogeny and comparative genomics of the fungal order Sordariales.</title>
        <authorList>
            <consortium name="Lawrence Berkeley National Laboratory"/>
            <person name="Hensen N."/>
            <person name="Bonometti L."/>
            <person name="Westerberg I."/>
            <person name="Brannstrom I.O."/>
            <person name="Guillou S."/>
            <person name="Cros-Aarteil S."/>
            <person name="Calhoun S."/>
            <person name="Haridas S."/>
            <person name="Kuo A."/>
            <person name="Mondo S."/>
            <person name="Pangilinan J."/>
            <person name="Riley R."/>
            <person name="Labutti K."/>
            <person name="Andreopoulos B."/>
            <person name="Lipzen A."/>
            <person name="Chen C."/>
            <person name="Yanf M."/>
            <person name="Daum C."/>
            <person name="Ng V."/>
            <person name="Clum A."/>
            <person name="Steindorff A."/>
            <person name="Ohm R."/>
            <person name="Martin F."/>
            <person name="Silar P."/>
            <person name="Natvig D."/>
            <person name="Lalanne C."/>
            <person name="Gautier V."/>
            <person name="Ament-Velasquez S.L."/>
            <person name="Kruys A."/>
            <person name="Hutchinson M.I."/>
            <person name="Powell A.J."/>
            <person name="Barry K."/>
            <person name="Miller A.N."/>
            <person name="Grigoriev I.V."/>
            <person name="Debuchy R."/>
            <person name="Gladieux P."/>
            <person name="Thoren M.H."/>
            <person name="Johannesson H."/>
        </authorList>
    </citation>
    <scope>NUCLEOTIDE SEQUENCE</scope>
    <source>
        <strain evidence="2">CBS 606.72</strain>
    </source>
</reference>
<evidence type="ECO:0000313" key="3">
    <source>
        <dbReference type="Proteomes" id="UP001175000"/>
    </source>
</evidence>
<accession>A0AA39WZ15</accession>
<dbReference type="Proteomes" id="UP001175000">
    <property type="component" value="Unassembled WGS sequence"/>
</dbReference>
<gene>
    <name evidence="2" type="ORF">B0T14DRAFT_495574</name>
</gene>
<feature type="compositionally biased region" description="Low complexity" evidence="1">
    <location>
        <begin position="337"/>
        <end position="350"/>
    </location>
</feature>
<evidence type="ECO:0000313" key="2">
    <source>
        <dbReference type="EMBL" id="KAK0624269.1"/>
    </source>
</evidence>
<name>A0AA39WZ15_9PEZI</name>
<dbReference type="EMBL" id="JAULSU010000003">
    <property type="protein sequence ID" value="KAK0624269.1"/>
    <property type="molecule type" value="Genomic_DNA"/>
</dbReference>
<feature type="compositionally biased region" description="Polar residues" evidence="1">
    <location>
        <begin position="288"/>
        <end position="303"/>
    </location>
</feature>
<evidence type="ECO:0000256" key="1">
    <source>
        <dbReference type="SAM" id="MobiDB-lite"/>
    </source>
</evidence>
<feature type="region of interest" description="Disordered" evidence="1">
    <location>
        <begin position="288"/>
        <end position="351"/>
    </location>
</feature>
<dbReference type="AlphaFoldDB" id="A0AA39WZ15"/>
<protein>
    <submittedName>
        <fullName evidence="2">Uncharacterized protein</fullName>
    </submittedName>
</protein>